<dbReference type="GeneID" id="93095262"/>
<accession>A0A423UFF1</accession>
<dbReference type="RefSeq" id="WP_081882920.1">
    <property type="nucleotide sequence ID" value="NZ_JAKDJM010000003.1"/>
</dbReference>
<keyword evidence="1" id="KW-1133">Transmembrane helix</keyword>
<proteinExistence type="predicted"/>
<feature type="transmembrane region" description="Helical" evidence="1">
    <location>
        <begin position="71"/>
        <end position="91"/>
    </location>
</feature>
<keyword evidence="1" id="KW-0472">Membrane</keyword>
<dbReference type="EMBL" id="QRAJ01000002">
    <property type="protein sequence ID" value="ROT87416.1"/>
    <property type="molecule type" value="Genomic_DNA"/>
</dbReference>
<feature type="transmembrane region" description="Helical" evidence="1">
    <location>
        <begin position="20"/>
        <end position="37"/>
    </location>
</feature>
<gene>
    <name evidence="2" type="ORF">BMONG18_0583</name>
</gene>
<evidence type="ECO:0000256" key="1">
    <source>
        <dbReference type="SAM" id="Phobius"/>
    </source>
</evidence>
<dbReference type="AlphaFoldDB" id="A0A423UFF1"/>
<sequence length="95" mass="10317">MSIKHPFVSETHEGRPAFEWIVAALAVITVVVAALGYEMAATAILAATAIVTGLLRLLLRERSPWKVRSVRFDAFVGIGLGLGLLLLYFSIHLLS</sequence>
<reference evidence="2 3" key="1">
    <citation type="submission" date="2018-07" db="EMBL/GenBank/DDBJ databases">
        <title>The role of parmesan cheese in vectoring bovine microbiota.</title>
        <authorList>
            <person name="Lugli G.A."/>
            <person name="Milani C."/>
        </authorList>
    </citation>
    <scope>NUCLEOTIDE SEQUENCE [LARGE SCALE GENOMIC DNA]</scope>
    <source>
        <strain evidence="2 3">BMONG18</strain>
    </source>
</reference>
<organism evidence="2 3">
    <name type="scientific">Bifidobacterium mongoliense</name>
    <dbReference type="NCBI Taxonomy" id="518643"/>
    <lineage>
        <taxon>Bacteria</taxon>
        <taxon>Bacillati</taxon>
        <taxon>Actinomycetota</taxon>
        <taxon>Actinomycetes</taxon>
        <taxon>Bifidobacteriales</taxon>
        <taxon>Bifidobacteriaceae</taxon>
        <taxon>Bifidobacterium</taxon>
    </lineage>
</organism>
<feature type="transmembrane region" description="Helical" evidence="1">
    <location>
        <begin position="43"/>
        <end position="59"/>
    </location>
</feature>
<evidence type="ECO:0000313" key="3">
    <source>
        <dbReference type="Proteomes" id="UP000285266"/>
    </source>
</evidence>
<evidence type="ECO:0000313" key="2">
    <source>
        <dbReference type="EMBL" id="ROT87416.1"/>
    </source>
</evidence>
<dbReference type="Proteomes" id="UP000285266">
    <property type="component" value="Unassembled WGS sequence"/>
</dbReference>
<name>A0A423UFF1_9BIFI</name>
<comment type="caution">
    <text evidence="2">The sequence shown here is derived from an EMBL/GenBank/DDBJ whole genome shotgun (WGS) entry which is preliminary data.</text>
</comment>
<protein>
    <submittedName>
        <fullName evidence="2">Rod shape-determining protein RodA</fullName>
    </submittedName>
</protein>
<keyword evidence="1" id="KW-0812">Transmembrane</keyword>